<dbReference type="Pfam" id="PF00076">
    <property type="entry name" value="RRM_1"/>
    <property type="match status" value="1"/>
</dbReference>
<evidence type="ECO:0000256" key="3">
    <source>
        <dbReference type="SAM" id="MobiDB-lite"/>
    </source>
</evidence>
<name>A0AAN9IAN4_CROPI</name>
<evidence type="ECO:0000256" key="1">
    <source>
        <dbReference type="ARBA" id="ARBA00022884"/>
    </source>
</evidence>
<evidence type="ECO:0000256" key="2">
    <source>
        <dbReference type="PROSITE-ProRule" id="PRU00176"/>
    </source>
</evidence>
<dbReference type="InterPro" id="IPR012677">
    <property type="entry name" value="Nucleotide-bd_a/b_plait_sf"/>
</dbReference>
<dbReference type="Gene3D" id="3.30.70.330">
    <property type="match status" value="1"/>
</dbReference>
<evidence type="ECO:0000259" key="4">
    <source>
        <dbReference type="PROSITE" id="PS50102"/>
    </source>
</evidence>
<feature type="domain" description="RRM" evidence="4">
    <location>
        <begin position="122"/>
        <end position="201"/>
    </location>
</feature>
<dbReference type="EMBL" id="JAYWIO010000004">
    <property type="protein sequence ID" value="KAK7266036.1"/>
    <property type="molecule type" value="Genomic_DNA"/>
</dbReference>
<dbReference type="PANTHER" id="PTHR48027">
    <property type="entry name" value="HETEROGENEOUS NUCLEAR RIBONUCLEOPROTEIN 87F-RELATED"/>
    <property type="match status" value="1"/>
</dbReference>
<keyword evidence="1 2" id="KW-0694">RNA-binding</keyword>
<dbReference type="AlphaFoldDB" id="A0AAN9IAN4"/>
<evidence type="ECO:0000313" key="5">
    <source>
        <dbReference type="EMBL" id="KAK7266036.1"/>
    </source>
</evidence>
<dbReference type="SUPFAM" id="SSF54928">
    <property type="entry name" value="RNA-binding domain, RBD"/>
    <property type="match status" value="1"/>
</dbReference>
<feature type="compositionally biased region" description="Pro residues" evidence="3">
    <location>
        <begin position="25"/>
        <end position="45"/>
    </location>
</feature>
<dbReference type="Proteomes" id="UP001372338">
    <property type="component" value="Unassembled WGS sequence"/>
</dbReference>
<accession>A0AAN9IAN4</accession>
<dbReference type="GO" id="GO:0003723">
    <property type="term" value="F:RNA binding"/>
    <property type="evidence" value="ECO:0007669"/>
    <property type="project" value="UniProtKB-UniRule"/>
</dbReference>
<organism evidence="5 6">
    <name type="scientific">Crotalaria pallida</name>
    <name type="common">Smooth rattlebox</name>
    <name type="synonym">Crotalaria striata</name>
    <dbReference type="NCBI Taxonomy" id="3830"/>
    <lineage>
        <taxon>Eukaryota</taxon>
        <taxon>Viridiplantae</taxon>
        <taxon>Streptophyta</taxon>
        <taxon>Embryophyta</taxon>
        <taxon>Tracheophyta</taxon>
        <taxon>Spermatophyta</taxon>
        <taxon>Magnoliopsida</taxon>
        <taxon>eudicotyledons</taxon>
        <taxon>Gunneridae</taxon>
        <taxon>Pentapetalae</taxon>
        <taxon>rosids</taxon>
        <taxon>fabids</taxon>
        <taxon>Fabales</taxon>
        <taxon>Fabaceae</taxon>
        <taxon>Papilionoideae</taxon>
        <taxon>50 kb inversion clade</taxon>
        <taxon>genistoids sensu lato</taxon>
        <taxon>core genistoids</taxon>
        <taxon>Crotalarieae</taxon>
        <taxon>Crotalaria</taxon>
    </lineage>
</organism>
<comment type="caution">
    <text evidence="5">The sequence shown here is derived from an EMBL/GenBank/DDBJ whole genome shotgun (WGS) entry which is preliminary data.</text>
</comment>
<feature type="region of interest" description="Disordered" evidence="3">
    <location>
        <begin position="200"/>
        <end position="242"/>
    </location>
</feature>
<feature type="compositionally biased region" description="Pro residues" evidence="3">
    <location>
        <begin position="206"/>
        <end position="219"/>
    </location>
</feature>
<feature type="compositionally biased region" description="Low complexity" evidence="3">
    <location>
        <begin position="224"/>
        <end position="236"/>
    </location>
</feature>
<dbReference type="PROSITE" id="PS50102">
    <property type="entry name" value="RRM"/>
    <property type="match status" value="1"/>
</dbReference>
<protein>
    <recommendedName>
        <fullName evidence="4">RRM domain-containing protein</fullName>
    </recommendedName>
</protein>
<feature type="region of interest" description="Disordered" evidence="3">
    <location>
        <begin position="1"/>
        <end position="60"/>
    </location>
</feature>
<proteinExistence type="predicted"/>
<reference evidence="5 6" key="1">
    <citation type="submission" date="2024-01" db="EMBL/GenBank/DDBJ databases">
        <title>The genomes of 5 underutilized Papilionoideae crops provide insights into root nodulation and disease resistanc.</title>
        <authorList>
            <person name="Yuan L."/>
        </authorList>
    </citation>
    <scope>NUCLEOTIDE SEQUENCE [LARGE SCALE GENOMIC DNA]</scope>
    <source>
        <strain evidence="5">ZHUSHIDOU_FW_LH</strain>
        <tissue evidence="5">Leaf</tissue>
    </source>
</reference>
<dbReference type="InterPro" id="IPR035979">
    <property type="entry name" value="RBD_domain_sf"/>
</dbReference>
<feature type="compositionally biased region" description="Acidic residues" evidence="3">
    <location>
        <begin position="49"/>
        <end position="60"/>
    </location>
</feature>
<dbReference type="SMART" id="SM00360">
    <property type="entry name" value="RRM"/>
    <property type="match status" value="1"/>
</dbReference>
<sequence>MASSSSVSVPEFKECCPRPPRPHPRPPPPPPRPHPRPPPPPPPPADAGDLFDSEDEGVSDDEDVCFCVPFPWLLQYHRERLGKPDMTETQLWDYFHENLKIPDDDFDINDWTQETSMEDDRCFLETKGRPHPRHHDEELDNLFSRAGKMVESKIIKDRKTGESEGFGFVSFEYEKSMFDAIQLFNGHVLRGHTLTVFESDSRFPPEPKTAPAVMSPPEPKTMMSPLLSPNSGPNSPKMVGKV</sequence>
<gene>
    <name evidence="5" type="ORF">RIF29_18675</name>
</gene>
<evidence type="ECO:0000313" key="6">
    <source>
        <dbReference type="Proteomes" id="UP001372338"/>
    </source>
</evidence>
<dbReference type="InterPro" id="IPR052462">
    <property type="entry name" value="SLIRP/GR-RBP-like"/>
</dbReference>
<dbReference type="InterPro" id="IPR000504">
    <property type="entry name" value="RRM_dom"/>
</dbReference>
<keyword evidence="6" id="KW-1185">Reference proteome</keyword>